<keyword evidence="1" id="KW-0695">RNA-directed DNA polymerase</keyword>
<dbReference type="PANTHER" id="PTHR46890">
    <property type="entry name" value="NON-LTR RETROLELEMENT REVERSE TRANSCRIPTASE-LIKE PROTEIN-RELATED"/>
    <property type="match status" value="1"/>
</dbReference>
<proteinExistence type="predicted"/>
<reference evidence="2" key="1">
    <citation type="journal article" date="2019" name="Plant Biotechnol. J.">
        <title>Genome sequencing of the Australian wild diploid species Gossypium australe highlights disease resistance and delayed gland morphogenesis.</title>
        <authorList>
            <person name="Cai Y."/>
            <person name="Cai X."/>
            <person name="Wang Q."/>
            <person name="Wang P."/>
            <person name="Zhang Y."/>
            <person name="Cai C."/>
            <person name="Xu Y."/>
            <person name="Wang K."/>
            <person name="Zhou Z."/>
            <person name="Wang C."/>
            <person name="Geng S."/>
            <person name="Li B."/>
            <person name="Dong Q."/>
            <person name="Hou Y."/>
            <person name="Wang H."/>
            <person name="Ai P."/>
            <person name="Liu Z."/>
            <person name="Yi F."/>
            <person name="Sun M."/>
            <person name="An G."/>
            <person name="Cheng J."/>
            <person name="Zhang Y."/>
            <person name="Shi Q."/>
            <person name="Xie Y."/>
            <person name="Shi X."/>
            <person name="Chang Y."/>
            <person name="Huang F."/>
            <person name="Chen Y."/>
            <person name="Hong S."/>
            <person name="Mi L."/>
            <person name="Sun Q."/>
            <person name="Zhang L."/>
            <person name="Zhou B."/>
            <person name="Peng R."/>
            <person name="Zhang X."/>
            <person name="Liu F."/>
        </authorList>
    </citation>
    <scope>NUCLEOTIDE SEQUENCE [LARGE SCALE GENOMIC DNA]</scope>
    <source>
        <strain evidence="2">cv. PA1801</strain>
    </source>
</reference>
<dbReference type="InterPro" id="IPR052343">
    <property type="entry name" value="Retrotransposon-Effector_Assoc"/>
</dbReference>
<keyword evidence="2" id="KW-1185">Reference proteome</keyword>
<name>A0A5B6X3T0_9ROSI</name>
<accession>A0A5B6X3T0</accession>
<keyword evidence="1" id="KW-0808">Transferase</keyword>
<evidence type="ECO:0000313" key="2">
    <source>
        <dbReference type="Proteomes" id="UP000325315"/>
    </source>
</evidence>
<organism evidence="1 2">
    <name type="scientific">Gossypium australe</name>
    <dbReference type="NCBI Taxonomy" id="47621"/>
    <lineage>
        <taxon>Eukaryota</taxon>
        <taxon>Viridiplantae</taxon>
        <taxon>Streptophyta</taxon>
        <taxon>Embryophyta</taxon>
        <taxon>Tracheophyta</taxon>
        <taxon>Spermatophyta</taxon>
        <taxon>Magnoliopsida</taxon>
        <taxon>eudicotyledons</taxon>
        <taxon>Gunneridae</taxon>
        <taxon>Pentapetalae</taxon>
        <taxon>rosids</taxon>
        <taxon>malvids</taxon>
        <taxon>Malvales</taxon>
        <taxon>Malvaceae</taxon>
        <taxon>Malvoideae</taxon>
        <taxon>Gossypium</taxon>
    </lineage>
</organism>
<dbReference type="Proteomes" id="UP000325315">
    <property type="component" value="Unassembled WGS sequence"/>
</dbReference>
<keyword evidence="1" id="KW-0548">Nucleotidyltransferase</keyword>
<dbReference type="OrthoDB" id="1934719at2759"/>
<evidence type="ECO:0000313" key="1">
    <source>
        <dbReference type="EMBL" id="KAA3488383.1"/>
    </source>
</evidence>
<dbReference type="PANTHER" id="PTHR46890:SF48">
    <property type="entry name" value="RNA-DIRECTED DNA POLYMERASE"/>
    <property type="match status" value="1"/>
</dbReference>
<dbReference type="GO" id="GO:0003964">
    <property type="term" value="F:RNA-directed DNA polymerase activity"/>
    <property type="evidence" value="ECO:0007669"/>
    <property type="project" value="UniProtKB-KW"/>
</dbReference>
<comment type="caution">
    <text evidence="1">The sequence shown here is derived from an EMBL/GenBank/DDBJ whole genome shotgun (WGS) entry which is preliminary data.</text>
</comment>
<dbReference type="AlphaFoldDB" id="A0A5B6X3T0"/>
<gene>
    <name evidence="1" type="ORF">EPI10_032144</name>
</gene>
<protein>
    <submittedName>
        <fullName evidence="1">Reverse transcriptase</fullName>
    </submittedName>
</protein>
<sequence length="158" mass="17525">MEVIARSYFQNLFSAGGQSTAYGEIYKGGIHSVLSEIGPTKAPSEDGFPALFYQKCWHVIGEDVISFCLRLLNGGMDVSSINTIHIVLISKIANPSNITHFWPISLCNVLYKLMANVIANRFREVLEKCIDVAQSTFVLGRLTSDNVLLAYEILHTLN</sequence>
<dbReference type="EMBL" id="SMMG02000001">
    <property type="protein sequence ID" value="KAA3488383.1"/>
    <property type="molecule type" value="Genomic_DNA"/>
</dbReference>